<dbReference type="GO" id="GO:0008999">
    <property type="term" value="F:protein-N-terminal-alanine acetyltransferase activity"/>
    <property type="evidence" value="ECO:0007669"/>
    <property type="project" value="TreeGrafter"/>
</dbReference>
<dbReference type="Pfam" id="PF13302">
    <property type="entry name" value="Acetyltransf_3"/>
    <property type="match status" value="1"/>
</dbReference>
<dbReference type="EMBL" id="JAAGWK010000026">
    <property type="protein sequence ID" value="NEL55919.1"/>
    <property type="molecule type" value="Genomic_DNA"/>
</dbReference>
<keyword evidence="2" id="KW-0808">Transferase</keyword>
<dbReference type="Gene3D" id="3.40.630.30">
    <property type="match status" value="1"/>
</dbReference>
<dbReference type="Proteomes" id="UP000470470">
    <property type="component" value="Unassembled WGS sequence"/>
</dbReference>
<name>A0A7K3WJ24_9ACTN</name>
<dbReference type="InterPro" id="IPR000182">
    <property type="entry name" value="GNAT_dom"/>
</dbReference>
<reference evidence="2 3" key="1">
    <citation type="submission" date="2020-02" db="EMBL/GenBank/DDBJ databases">
        <title>The whole genome sequence of CPCC 205119.</title>
        <authorList>
            <person name="Jiang Z."/>
        </authorList>
    </citation>
    <scope>NUCLEOTIDE SEQUENCE [LARGE SCALE GENOMIC DNA]</scope>
    <source>
        <strain evidence="2 3">CPCC 205119</strain>
    </source>
</reference>
<dbReference type="PROSITE" id="PS51186">
    <property type="entry name" value="GNAT"/>
    <property type="match status" value="1"/>
</dbReference>
<accession>A0A7K3WJ24</accession>
<dbReference type="InterPro" id="IPR016181">
    <property type="entry name" value="Acyl_CoA_acyltransferase"/>
</dbReference>
<evidence type="ECO:0000259" key="1">
    <source>
        <dbReference type="PROSITE" id="PS51186"/>
    </source>
</evidence>
<keyword evidence="3" id="KW-1185">Reference proteome</keyword>
<evidence type="ECO:0000313" key="3">
    <source>
        <dbReference type="Proteomes" id="UP000470470"/>
    </source>
</evidence>
<comment type="caution">
    <text evidence="2">The sequence shown here is derived from an EMBL/GenBank/DDBJ whole genome shotgun (WGS) entry which is preliminary data.</text>
</comment>
<protein>
    <submittedName>
        <fullName evidence="2">GNAT family N-acetyltransferase</fullName>
    </submittedName>
</protein>
<proteinExistence type="predicted"/>
<feature type="domain" description="N-acetyltransferase" evidence="1">
    <location>
        <begin position="16"/>
        <end position="182"/>
    </location>
</feature>
<dbReference type="AlphaFoldDB" id="A0A7K3WJ24"/>
<dbReference type="GO" id="GO:1990189">
    <property type="term" value="F:protein N-terminal-serine acetyltransferase activity"/>
    <property type="evidence" value="ECO:0007669"/>
    <property type="project" value="TreeGrafter"/>
</dbReference>
<dbReference type="GO" id="GO:0005737">
    <property type="term" value="C:cytoplasm"/>
    <property type="evidence" value="ECO:0007669"/>
    <property type="project" value="TreeGrafter"/>
</dbReference>
<gene>
    <name evidence="2" type="ORF">G1H19_18235</name>
</gene>
<sequence length="185" mass="20417">MIGLALPAPPPADDVVRLRPWRAADVPSLVLAYRDPLVQRFSWRTTPYSDADAQHDLAEHEQARRRGESLACALVDSHDEHRLLGGVALHDVRRDHGRASVGYWLAPGARGRGAATHGVRLLARWALDELGLARLELTCGPDNEASQRVAERCGFTREGVLRSHVPFQGGRRDSVLFSLLPGELR</sequence>
<dbReference type="RefSeq" id="WP_152730546.1">
    <property type="nucleotide sequence ID" value="NZ_JAABOZ010000002.1"/>
</dbReference>
<dbReference type="PANTHER" id="PTHR43441">
    <property type="entry name" value="RIBOSOMAL-PROTEIN-SERINE ACETYLTRANSFERASE"/>
    <property type="match status" value="1"/>
</dbReference>
<evidence type="ECO:0000313" key="2">
    <source>
        <dbReference type="EMBL" id="NEL55919.1"/>
    </source>
</evidence>
<dbReference type="PANTHER" id="PTHR43441:SF10">
    <property type="entry name" value="ACETYLTRANSFERASE"/>
    <property type="match status" value="1"/>
</dbReference>
<organism evidence="2 3">
    <name type="scientific">Goekera deserti</name>
    <dbReference type="NCBI Taxonomy" id="2497753"/>
    <lineage>
        <taxon>Bacteria</taxon>
        <taxon>Bacillati</taxon>
        <taxon>Actinomycetota</taxon>
        <taxon>Actinomycetes</taxon>
        <taxon>Geodermatophilales</taxon>
        <taxon>Geodermatophilaceae</taxon>
        <taxon>Goekera</taxon>
    </lineage>
</organism>
<dbReference type="SUPFAM" id="SSF55729">
    <property type="entry name" value="Acyl-CoA N-acyltransferases (Nat)"/>
    <property type="match status" value="1"/>
</dbReference>
<dbReference type="InterPro" id="IPR051908">
    <property type="entry name" value="Ribosomal_N-acetyltransferase"/>
</dbReference>